<comment type="caution">
    <text evidence="2">The sequence shown here is derived from an EMBL/GenBank/DDBJ whole genome shotgun (WGS) entry which is preliminary data.</text>
</comment>
<keyword evidence="1" id="KW-1133">Transmembrane helix</keyword>
<keyword evidence="3" id="KW-1185">Reference proteome</keyword>
<keyword evidence="1" id="KW-0812">Transmembrane</keyword>
<evidence type="ECO:0000313" key="2">
    <source>
        <dbReference type="EMBL" id="ODN42357.1"/>
    </source>
</evidence>
<sequence>MNQTVATDTLACKLHAEYIEKYQDFSNALKLHAFDESKSAKEIQQQLNHYYEIQDTAFQRWSEADKTAKKIQAIYLANIFTLTFITLLKVSSSKKSNYYGLKTKPYSLSLMKS</sequence>
<feature type="transmembrane region" description="Helical" evidence="1">
    <location>
        <begin position="71"/>
        <end position="88"/>
    </location>
</feature>
<dbReference type="RefSeq" id="WP_069312154.1">
    <property type="nucleotide sequence ID" value="NZ_MDTU01000001.1"/>
</dbReference>
<accession>A0ABX3A0G9</accession>
<evidence type="ECO:0000256" key="1">
    <source>
        <dbReference type="SAM" id="Phobius"/>
    </source>
</evidence>
<reference evidence="2 3" key="1">
    <citation type="submission" date="2016-08" db="EMBL/GenBank/DDBJ databases">
        <title>Draft genome sequence of Candidatus Piscirickettsia litoralis, from seawater.</title>
        <authorList>
            <person name="Wan X."/>
            <person name="Lee A.J."/>
            <person name="Hou S."/>
            <person name="Donachie S.P."/>
        </authorList>
    </citation>
    <scope>NUCLEOTIDE SEQUENCE [LARGE SCALE GENOMIC DNA]</scope>
    <source>
        <strain evidence="2 3">Y2</strain>
    </source>
</reference>
<dbReference type="Proteomes" id="UP000094329">
    <property type="component" value="Unassembled WGS sequence"/>
</dbReference>
<keyword evidence="1" id="KW-0472">Membrane</keyword>
<evidence type="ECO:0000313" key="3">
    <source>
        <dbReference type="Proteomes" id="UP000094329"/>
    </source>
</evidence>
<gene>
    <name evidence="2" type="ORF">BGC07_04685</name>
</gene>
<proteinExistence type="predicted"/>
<name>A0ABX3A0G9_9GAMM</name>
<organism evidence="2 3">
    <name type="scientific">Piscirickettsia litoralis</name>
    <dbReference type="NCBI Taxonomy" id="1891921"/>
    <lineage>
        <taxon>Bacteria</taxon>
        <taxon>Pseudomonadati</taxon>
        <taxon>Pseudomonadota</taxon>
        <taxon>Gammaproteobacteria</taxon>
        <taxon>Thiotrichales</taxon>
        <taxon>Piscirickettsiaceae</taxon>
        <taxon>Piscirickettsia</taxon>
    </lineage>
</organism>
<protein>
    <submittedName>
        <fullName evidence="2">Uncharacterized protein</fullName>
    </submittedName>
</protein>
<dbReference type="EMBL" id="MDTU01000001">
    <property type="protein sequence ID" value="ODN42357.1"/>
    <property type="molecule type" value="Genomic_DNA"/>
</dbReference>